<dbReference type="EMBL" id="VSRR010009038">
    <property type="protein sequence ID" value="MPC49689.1"/>
    <property type="molecule type" value="Genomic_DNA"/>
</dbReference>
<protein>
    <submittedName>
        <fullName evidence="1">Uncharacterized protein</fullName>
    </submittedName>
</protein>
<reference evidence="1 2" key="1">
    <citation type="submission" date="2019-05" db="EMBL/GenBank/DDBJ databases">
        <title>Another draft genome of Portunus trituberculatus and its Hox gene families provides insights of decapod evolution.</title>
        <authorList>
            <person name="Jeong J.-H."/>
            <person name="Song I."/>
            <person name="Kim S."/>
            <person name="Choi T."/>
            <person name="Kim D."/>
            <person name="Ryu S."/>
            <person name="Kim W."/>
        </authorList>
    </citation>
    <scope>NUCLEOTIDE SEQUENCE [LARGE SCALE GENOMIC DNA]</scope>
    <source>
        <tissue evidence="1">Muscle</tissue>
    </source>
</reference>
<evidence type="ECO:0000313" key="2">
    <source>
        <dbReference type="Proteomes" id="UP000324222"/>
    </source>
</evidence>
<organism evidence="1 2">
    <name type="scientific">Portunus trituberculatus</name>
    <name type="common">Swimming crab</name>
    <name type="synonym">Neptunus trituberculatus</name>
    <dbReference type="NCBI Taxonomy" id="210409"/>
    <lineage>
        <taxon>Eukaryota</taxon>
        <taxon>Metazoa</taxon>
        <taxon>Ecdysozoa</taxon>
        <taxon>Arthropoda</taxon>
        <taxon>Crustacea</taxon>
        <taxon>Multicrustacea</taxon>
        <taxon>Malacostraca</taxon>
        <taxon>Eumalacostraca</taxon>
        <taxon>Eucarida</taxon>
        <taxon>Decapoda</taxon>
        <taxon>Pleocyemata</taxon>
        <taxon>Brachyura</taxon>
        <taxon>Eubrachyura</taxon>
        <taxon>Portunoidea</taxon>
        <taxon>Portunidae</taxon>
        <taxon>Portuninae</taxon>
        <taxon>Portunus</taxon>
    </lineage>
</organism>
<dbReference type="Proteomes" id="UP000324222">
    <property type="component" value="Unassembled WGS sequence"/>
</dbReference>
<dbReference type="AlphaFoldDB" id="A0A5B7FWW0"/>
<sequence length="27" mass="3117">MSGRRHVYGTPLLQAGLRVRNNDVRIH</sequence>
<name>A0A5B7FWW0_PORTR</name>
<evidence type="ECO:0000313" key="1">
    <source>
        <dbReference type="EMBL" id="MPC49689.1"/>
    </source>
</evidence>
<proteinExistence type="predicted"/>
<gene>
    <name evidence="1" type="ORF">E2C01_043501</name>
</gene>
<keyword evidence="2" id="KW-1185">Reference proteome</keyword>
<comment type="caution">
    <text evidence="1">The sequence shown here is derived from an EMBL/GenBank/DDBJ whole genome shotgun (WGS) entry which is preliminary data.</text>
</comment>
<accession>A0A5B7FWW0</accession>